<dbReference type="GO" id="GO:0005634">
    <property type="term" value="C:nucleus"/>
    <property type="evidence" value="ECO:0007669"/>
    <property type="project" value="UniProtKB-SubCell"/>
</dbReference>
<evidence type="ECO:0000259" key="11">
    <source>
        <dbReference type="Pfam" id="PF24655"/>
    </source>
</evidence>
<dbReference type="EMBL" id="CAMAPF010000997">
    <property type="protein sequence ID" value="CAH9137031.1"/>
    <property type="molecule type" value="Genomic_DNA"/>
</dbReference>
<feature type="compositionally biased region" description="Polar residues" evidence="6">
    <location>
        <begin position="1000"/>
        <end position="1011"/>
    </location>
</feature>
<evidence type="ECO:0000259" key="13">
    <source>
        <dbReference type="Pfam" id="PF24658"/>
    </source>
</evidence>
<feature type="domain" description="B-block binding subunit of TFIIIC" evidence="7">
    <location>
        <begin position="113"/>
        <end position="194"/>
    </location>
</feature>
<feature type="domain" description="DUF7646" evidence="12">
    <location>
        <begin position="345"/>
        <end position="422"/>
    </location>
</feature>
<dbReference type="Pfam" id="PF04182">
    <property type="entry name" value="B-block_TFIIIC"/>
    <property type="match status" value="1"/>
</dbReference>
<dbReference type="Gene3D" id="1.10.10.10">
    <property type="entry name" value="Winged helix-like DNA-binding domain superfamily/Winged helix DNA-binding domain"/>
    <property type="match status" value="1"/>
</dbReference>
<reference evidence="14" key="1">
    <citation type="submission" date="2022-07" db="EMBL/GenBank/DDBJ databases">
        <authorList>
            <person name="Macas J."/>
            <person name="Novak P."/>
            <person name="Neumann P."/>
        </authorList>
    </citation>
    <scope>NUCLEOTIDE SEQUENCE</scope>
</reference>
<name>A0AAV0FPD1_9ASTE</name>
<dbReference type="InterPro" id="IPR056064">
    <property type="entry name" value="DUF7647"/>
</dbReference>
<dbReference type="InterPro" id="IPR036388">
    <property type="entry name" value="WH-like_DNA-bd_sf"/>
</dbReference>
<dbReference type="PANTHER" id="PTHR15180">
    <property type="entry name" value="GENERAL TRANSCRIPTION FACTOR 3C POLYPEPTIDE 1"/>
    <property type="match status" value="1"/>
</dbReference>
<evidence type="ECO:0000256" key="5">
    <source>
        <dbReference type="ARBA" id="ARBA00023242"/>
    </source>
</evidence>
<evidence type="ECO:0000313" key="14">
    <source>
        <dbReference type="EMBL" id="CAH9137031.1"/>
    </source>
</evidence>
<evidence type="ECO:0000256" key="2">
    <source>
        <dbReference type="ARBA" id="ARBA00022553"/>
    </source>
</evidence>
<evidence type="ECO:0000259" key="8">
    <source>
        <dbReference type="Pfam" id="PF23704"/>
    </source>
</evidence>
<feature type="domain" description="DUF7599" evidence="10">
    <location>
        <begin position="240"/>
        <end position="326"/>
    </location>
</feature>
<dbReference type="Pfam" id="PF24655">
    <property type="entry name" value="DUF7645"/>
    <property type="match status" value="1"/>
</dbReference>
<dbReference type="GO" id="GO:0000127">
    <property type="term" value="C:transcription factor TFIIIC complex"/>
    <property type="evidence" value="ECO:0007669"/>
    <property type="project" value="InterPro"/>
</dbReference>
<feature type="domain" description="DUF7645" evidence="11">
    <location>
        <begin position="891"/>
        <end position="946"/>
    </location>
</feature>
<proteinExistence type="predicted"/>
<dbReference type="Pfam" id="PF23704">
    <property type="entry name" value="WHD_GTF3C1_N"/>
    <property type="match status" value="1"/>
</dbReference>
<dbReference type="InterPro" id="IPR056467">
    <property type="entry name" value="eWH_GTF3C1"/>
</dbReference>
<dbReference type="PANTHER" id="PTHR15180:SF1">
    <property type="entry name" value="GENERAL TRANSCRIPTION FACTOR 3C POLYPEPTIDE 1"/>
    <property type="match status" value="1"/>
</dbReference>
<evidence type="ECO:0000256" key="1">
    <source>
        <dbReference type="ARBA" id="ARBA00004123"/>
    </source>
</evidence>
<dbReference type="Pfam" id="PF24658">
    <property type="entry name" value="DUF7647"/>
    <property type="match status" value="1"/>
</dbReference>
<dbReference type="InterPro" id="IPR056062">
    <property type="entry name" value="DUF7645"/>
</dbReference>
<evidence type="ECO:0008006" key="16">
    <source>
        <dbReference type="Google" id="ProtNLM"/>
    </source>
</evidence>
<keyword evidence="5" id="KW-0539">Nucleus</keyword>
<feature type="region of interest" description="Disordered" evidence="6">
    <location>
        <begin position="1404"/>
        <end position="1434"/>
    </location>
</feature>
<dbReference type="InterPro" id="IPR036390">
    <property type="entry name" value="WH_DNA-bd_sf"/>
</dbReference>
<evidence type="ECO:0000256" key="6">
    <source>
        <dbReference type="SAM" id="MobiDB-lite"/>
    </source>
</evidence>
<dbReference type="InterPro" id="IPR056428">
    <property type="entry name" value="WH_GTF3C1"/>
</dbReference>
<dbReference type="SUPFAM" id="SSF46785">
    <property type="entry name" value="Winged helix' DNA-binding domain"/>
    <property type="match status" value="1"/>
</dbReference>
<feature type="domain" description="GTF3C1 extended winged-helix" evidence="9">
    <location>
        <begin position="524"/>
        <end position="628"/>
    </location>
</feature>
<comment type="subcellular location">
    <subcellularLocation>
        <location evidence="1">Nucleus</location>
    </subcellularLocation>
</comment>
<feature type="domain" description="General transcription factor 3C polypeptide 1 winged-helix" evidence="8">
    <location>
        <begin position="1"/>
        <end position="101"/>
    </location>
</feature>
<dbReference type="GO" id="GO:0006384">
    <property type="term" value="P:transcription initiation at RNA polymerase III promoter"/>
    <property type="evidence" value="ECO:0007669"/>
    <property type="project" value="InterPro"/>
</dbReference>
<protein>
    <recommendedName>
        <fullName evidence="16">B-block binding subunit of TFIIIC domain-containing protein</fullName>
    </recommendedName>
</protein>
<dbReference type="InterPro" id="IPR035625">
    <property type="entry name" value="Tfc3-like_eWH"/>
</dbReference>
<dbReference type="GO" id="GO:0042791">
    <property type="term" value="P:5S class rRNA transcription by RNA polymerase III"/>
    <property type="evidence" value="ECO:0007669"/>
    <property type="project" value="TreeGrafter"/>
</dbReference>
<evidence type="ECO:0000313" key="15">
    <source>
        <dbReference type="Proteomes" id="UP001152523"/>
    </source>
</evidence>
<evidence type="ECO:0000259" key="7">
    <source>
        <dbReference type="Pfam" id="PF04182"/>
    </source>
</evidence>
<keyword evidence="3" id="KW-0238">DNA-binding</keyword>
<dbReference type="InterPro" id="IPR056020">
    <property type="entry name" value="DUF7599"/>
</dbReference>
<dbReference type="GO" id="GO:0003677">
    <property type="term" value="F:DNA binding"/>
    <property type="evidence" value="ECO:0007669"/>
    <property type="project" value="UniProtKB-KW"/>
</dbReference>
<evidence type="ECO:0000259" key="9">
    <source>
        <dbReference type="Pfam" id="PF24101"/>
    </source>
</evidence>
<feature type="region of interest" description="Disordered" evidence="6">
    <location>
        <begin position="997"/>
        <end position="1019"/>
    </location>
</feature>
<keyword evidence="15" id="KW-1185">Reference proteome</keyword>
<accession>A0AAV0FPD1</accession>
<keyword evidence="4" id="KW-0804">Transcription</keyword>
<evidence type="ECO:0000259" key="10">
    <source>
        <dbReference type="Pfam" id="PF24538"/>
    </source>
</evidence>
<dbReference type="InterPro" id="IPR056063">
    <property type="entry name" value="DUF7646"/>
</dbReference>
<comment type="caution">
    <text evidence="14">The sequence shown here is derived from an EMBL/GenBank/DDBJ whole genome shotgun (WGS) entry which is preliminary data.</text>
</comment>
<feature type="domain" description="DUF7647" evidence="13">
    <location>
        <begin position="711"/>
        <end position="890"/>
    </location>
</feature>
<organism evidence="14 15">
    <name type="scientific">Cuscuta epithymum</name>
    <dbReference type="NCBI Taxonomy" id="186058"/>
    <lineage>
        <taxon>Eukaryota</taxon>
        <taxon>Viridiplantae</taxon>
        <taxon>Streptophyta</taxon>
        <taxon>Embryophyta</taxon>
        <taxon>Tracheophyta</taxon>
        <taxon>Spermatophyta</taxon>
        <taxon>Magnoliopsida</taxon>
        <taxon>eudicotyledons</taxon>
        <taxon>Gunneridae</taxon>
        <taxon>Pentapetalae</taxon>
        <taxon>asterids</taxon>
        <taxon>lamiids</taxon>
        <taxon>Solanales</taxon>
        <taxon>Convolvulaceae</taxon>
        <taxon>Cuscuteae</taxon>
        <taxon>Cuscuta</taxon>
        <taxon>Cuscuta subgen. Cuscuta</taxon>
    </lineage>
</organism>
<dbReference type="Pfam" id="PF24101">
    <property type="entry name" value="WHD_GTF3C1"/>
    <property type="match status" value="1"/>
</dbReference>
<dbReference type="Proteomes" id="UP001152523">
    <property type="component" value="Unassembled WGS sequence"/>
</dbReference>
<feature type="compositionally biased region" description="Basic and acidic residues" evidence="6">
    <location>
        <begin position="1412"/>
        <end position="1424"/>
    </location>
</feature>
<feature type="region of interest" description="Disordered" evidence="6">
    <location>
        <begin position="1146"/>
        <end position="1165"/>
    </location>
</feature>
<evidence type="ECO:0000259" key="12">
    <source>
        <dbReference type="Pfam" id="PF24657"/>
    </source>
</evidence>
<dbReference type="CDD" id="cd16169">
    <property type="entry name" value="Tau138_eWH"/>
    <property type="match status" value="1"/>
</dbReference>
<dbReference type="Pfam" id="PF24538">
    <property type="entry name" value="DUF7599"/>
    <property type="match status" value="1"/>
</dbReference>
<gene>
    <name evidence="14" type="ORF">CEPIT_LOCUS35731</name>
</gene>
<evidence type="ECO:0000256" key="4">
    <source>
        <dbReference type="ARBA" id="ARBA00023163"/>
    </source>
</evidence>
<keyword evidence="2" id="KW-0597">Phosphoprotein</keyword>
<dbReference type="InterPro" id="IPR007309">
    <property type="entry name" value="TFIIIC_Bblock-bd"/>
</dbReference>
<evidence type="ECO:0000256" key="3">
    <source>
        <dbReference type="ARBA" id="ARBA00023125"/>
    </source>
</evidence>
<dbReference type="Pfam" id="PF24657">
    <property type="entry name" value="DUF7646"/>
    <property type="match status" value="1"/>
</dbReference>
<dbReference type="InterPro" id="IPR044210">
    <property type="entry name" value="Tfc3-like"/>
</dbReference>
<sequence>MDTVLHAALEHICSLGIAGLPLPKLWSKLQPTLTSEALTLCPKVKQALWTNLLDIPDLQFECSGIMYGPHEDIIRSVIDSEQMNLKVIAPEHLRDSFIGIYDADASVTKITSLQRRVLERLAIARANGITQSELGKEFSVSQKDIFYILKKLESRGMIVRQSTVVKTKDVSNVDEAKSASVINTNMVYLYRYARHLGGQKRLEIIIGDKSLVGIESGGGNAASNDCFAEESTNEDVHIRDFMPALKAICDKLSNAEGKVLVVSDIKRELGYKGTAGHRLWRNICHKLKEANMVEEIWAKVDGKAKMKEVNCLHLLKEFSPNHFEPKSRARECINLCKEQTTKLARKGQITDQLVELPIEHQIFDMVDAEGSRGLTFTEVYRRLGINKKRYCARHGNETFSRLGMHLEAERPYKGISYRAWTSPVVGMHTKDISAPLPCDSCTATGENDIIEVEHEVNIIQDGECSSTLLPLTKSQNLDPETENKVPDADLQIVSTQSIHVVPSEVSTPSKSRSDHRYPCLTTVAVSAQREQRILKMLQDEKILIKPDLHRRLDSLQNRAIDRKTLERCLNKLQQEGHCKCIHVSVPVVTNCGRTRTTEVVLHPSLCTISPEVLGQIHEKLRSFETQVRSQCQSRLKNVQTIPILNDVQRIPKGTKLDSQTEKLELMRANGYVMAKMVRTKLLHIYLWGYISIPLGFDDFLSSCKHGYDMKNPHSTCRLINLDAAIKAMPLELFSQIVGSTQKFEDMMEKCRDGLCLLDLPPQEYKCLMDSRATGRLSWLIDILRRLKLIRLVSGEKAEDRADISQATLTYSLEIRPYIEEPVSIAASSYEYFSYDLRPQIRHDFVLSSRKAVDEYWNTLEYCYAAINPKAAVYAFPGSAVNEVFLSRSWASVRVMTSDQRAKLLKRVYKDCSKRKLSFKECEEIAKDLNLTMEQVLRVSYDKRKHSVDRVPGLLVQEESQAFKSTLASSRKRRRLSGAGSSKYGFDGDDLVTDVDKDMSNEAQNPSPTPMSSEGDVGKDRRNDCIRAAEETESNEQNGDDSFIHRRALSKLKPTRKIKFSWTESADRQLVIAYVKCRAALGAKIHRVDWSSLKNLPAPPDACKRRMALLNSNSEFRKALMKLSNVLHARYVKYLQIFQDLSLNQSGSTLVSPESEEHNRDSMGRLNPTTGSFFDEGWDNFDDDNVKVALEDALQLKKKAKLEASKDVELLDDKCADMNICPEELFPRDQDSESLACRSKFSGSKSCSNRIAQKFVKPLKGRITISKQAHQSVAIANALELFKLIFLSTSKSPMVPSLLAETLRRYSEHDLFSAFNYLREKKIMIGGSANSPFVLSQHFLHCISLSPFPINTGKRAAKIAKLLRESEKELMDEGVSPHAVLECGDVFHICGMIASGELSMTPCLPDEGVGEAEDSRVSSKRKSNDSEIADGESSKKVKTSLTVEGELISRKAKGFPGIHLSLRRAKFSRLDILESFKEVVKTASVLSSIEHQIVPFSNVNVHNIASETPHRSAVLSTESPWDVMTSYAEHVWSCGSVLEESNVFHPDLFRSVYATIQKAGDRGLSMREISMAVNLQGEKKVETLVGVLEAFGRVLKVNAYDIVHVVDSLYRSKYFITSSTAAMSGNLIDAIDEKSLTHNNGDYGNGGVHLQRENSASSSEVHRVTILNLHEEVAEPLNGTETGYHTAGVLNLEVTTPTKNNVYTIFDGHSVASQTCRPILPWVNGDGTINELVYKGLVRRVLGFVMQYPGTLQDDIISHMHVLNPQSCRTLLKMMILDNHIKVRKMHQKTSAPPTILQGLLGSYFEKSKLILHDHFFANPTSTTLL</sequence>